<dbReference type="GO" id="GO:0004820">
    <property type="term" value="F:glycine-tRNA ligase activity"/>
    <property type="evidence" value="ECO:0007669"/>
    <property type="project" value="TreeGrafter"/>
</dbReference>
<dbReference type="GO" id="GO:0006426">
    <property type="term" value="P:glycyl-tRNA aminoacylation"/>
    <property type="evidence" value="ECO:0007669"/>
    <property type="project" value="TreeGrafter"/>
</dbReference>
<keyword evidence="1" id="KW-0963">Cytoplasm</keyword>
<protein>
    <submittedName>
        <fullName evidence="5">His/Gly/Thr/Pro-type tRNA ligase C-terminal domain-containing protein</fullName>
    </submittedName>
</protein>
<accession>A0AAW6B4E3</accession>
<dbReference type="Gene3D" id="3.40.50.800">
    <property type="entry name" value="Anticodon-binding domain"/>
    <property type="match status" value="1"/>
</dbReference>
<dbReference type="InterPro" id="IPR036621">
    <property type="entry name" value="Anticodon-bd_dom_sf"/>
</dbReference>
<dbReference type="GO" id="GO:0005737">
    <property type="term" value="C:cytoplasm"/>
    <property type="evidence" value="ECO:0007669"/>
    <property type="project" value="TreeGrafter"/>
</dbReference>
<proteinExistence type="predicted"/>
<evidence type="ECO:0000259" key="4">
    <source>
        <dbReference type="Pfam" id="PF03129"/>
    </source>
</evidence>
<dbReference type="PANTHER" id="PTHR10745:SF8">
    <property type="entry name" value="DNA POLYMERASE SUBUNIT GAMMA-2, MITOCHONDRIAL"/>
    <property type="match status" value="1"/>
</dbReference>
<dbReference type="InterPro" id="IPR004154">
    <property type="entry name" value="Anticodon-bd"/>
</dbReference>
<dbReference type="Proteomes" id="UP001212217">
    <property type="component" value="Unassembled WGS sequence"/>
</dbReference>
<dbReference type="Pfam" id="PF03129">
    <property type="entry name" value="HGTP_anticodon"/>
    <property type="match status" value="1"/>
</dbReference>
<gene>
    <name evidence="5" type="ORF">PNO30_06725</name>
</gene>
<dbReference type="PANTHER" id="PTHR10745">
    <property type="entry name" value="GLYCYL-TRNA SYNTHETASE/DNA POLYMERASE SUBUNIT GAMMA-2"/>
    <property type="match status" value="1"/>
</dbReference>
<evidence type="ECO:0000313" key="6">
    <source>
        <dbReference type="Proteomes" id="UP001212217"/>
    </source>
</evidence>
<dbReference type="AlphaFoldDB" id="A0AAW6B4E3"/>
<keyword evidence="2" id="KW-0547">Nucleotide-binding</keyword>
<feature type="domain" description="Anticodon-binding" evidence="4">
    <location>
        <begin position="1"/>
        <end position="46"/>
    </location>
</feature>
<organism evidence="5 6">
    <name type="scientific">Gemella haemolysans</name>
    <dbReference type="NCBI Taxonomy" id="1379"/>
    <lineage>
        <taxon>Bacteria</taxon>
        <taxon>Bacillati</taxon>
        <taxon>Bacillota</taxon>
        <taxon>Bacilli</taxon>
        <taxon>Bacillales</taxon>
        <taxon>Gemellaceae</taxon>
        <taxon>Gemella</taxon>
    </lineage>
</organism>
<keyword evidence="5" id="KW-0436">Ligase</keyword>
<sequence length="49" mass="5847">DEIGTPFCITYDFESENDGMVTVRDRDTMEQTRIPITELKQYIEEKIKF</sequence>
<dbReference type="EMBL" id="JAQMFS010000084">
    <property type="protein sequence ID" value="MDB6186458.1"/>
    <property type="molecule type" value="Genomic_DNA"/>
</dbReference>
<dbReference type="RefSeq" id="WP_271987652.1">
    <property type="nucleotide sequence ID" value="NZ_JAQMFS010000084.1"/>
</dbReference>
<evidence type="ECO:0000256" key="3">
    <source>
        <dbReference type="ARBA" id="ARBA00023146"/>
    </source>
</evidence>
<evidence type="ECO:0000256" key="1">
    <source>
        <dbReference type="ARBA" id="ARBA00022490"/>
    </source>
</evidence>
<name>A0AAW6B4E3_9BACL</name>
<keyword evidence="2" id="KW-0067">ATP-binding</keyword>
<reference evidence="5" key="1">
    <citation type="submission" date="2023-08" db="EMBL/GenBank/DDBJ databases">
        <title>Dental plaque isolates bound by oral lectin ZG16B.</title>
        <authorList>
            <person name="Ghosh S."/>
        </authorList>
    </citation>
    <scope>NUCLEOTIDE SEQUENCE</scope>
    <source>
        <strain evidence="5">DP3_5B</strain>
    </source>
</reference>
<keyword evidence="3" id="KW-0030">Aminoacyl-tRNA synthetase</keyword>
<evidence type="ECO:0000313" key="5">
    <source>
        <dbReference type="EMBL" id="MDB6186458.1"/>
    </source>
</evidence>
<feature type="non-terminal residue" evidence="5">
    <location>
        <position position="1"/>
    </location>
</feature>
<dbReference type="GO" id="GO:0005524">
    <property type="term" value="F:ATP binding"/>
    <property type="evidence" value="ECO:0007669"/>
    <property type="project" value="UniProtKB-KW"/>
</dbReference>
<dbReference type="InterPro" id="IPR027031">
    <property type="entry name" value="Gly-tRNA_synthase/POLG2"/>
</dbReference>
<evidence type="ECO:0000256" key="2">
    <source>
        <dbReference type="ARBA" id="ARBA00022840"/>
    </source>
</evidence>
<comment type="caution">
    <text evidence="5">The sequence shown here is derived from an EMBL/GenBank/DDBJ whole genome shotgun (WGS) entry which is preliminary data.</text>
</comment>
<dbReference type="SUPFAM" id="SSF52954">
    <property type="entry name" value="Class II aaRS ABD-related"/>
    <property type="match status" value="1"/>
</dbReference>